<sequence length="166" mass="18162">MPPIASSPSSPFGLRASVWPGWLAPLPPGWRDPLAAFLPLTLPSSYMHMATHTNSACSPPPPPILLGTGPRIGDMWLGEMRHDAGLRSLRQIWCPSACLQITSLERLTAIALLPAPLGFWPLLPFSFALVLSYGSSLLQSPFYFWCGFCCRTLDAIVPRGKQKFCL</sequence>
<comment type="caution">
    <text evidence="1">The sequence shown here is derived from an EMBL/GenBank/DDBJ whole genome shotgun (WGS) entry which is preliminary data.</text>
</comment>
<reference evidence="1 2" key="1">
    <citation type="journal article" date="2023" name="Mol. Biol. Evol.">
        <title>Genomics of Secondarily Temperate Adaptation in the Only Non-Antarctic Icefish.</title>
        <authorList>
            <person name="Rivera-Colon A.G."/>
            <person name="Rayamajhi N."/>
            <person name="Minhas B.F."/>
            <person name="Madrigal G."/>
            <person name="Bilyk K.T."/>
            <person name="Yoon V."/>
            <person name="Hune M."/>
            <person name="Gregory S."/>
            <person name="Cheng C.H.C."/>
            <person name="Catchen J.M."/>
        </authorList>
    </citation>
    <scope>NUCLEOTIDE SEQUENCE [LARGE SCALE GENOMIC DNA]</scope>
    <source>
        <tissue evidence="1">White muscle</tissue>
    </source>
</reference>
<keyword evidence="2" id="KW-1185">Reference proteome</keyword>
<gene>
    <name evidence="1" type="ORF">CgunFtcFv8_001586</name>
</gene>
<organism evidence="1 2">
    <name type="scientific">Champsocephalus gunnari</name>
    <name type="common">Mackerel icefish</name>
    <dbReference type="NCBI Taxonomy" id="52237"/>
    <lineage>
        <taxon>Eukaryota</taxon>
        <taxon>Metazoa</taxon>
        <taxon>Chordata</taxon>
        <taxon>Craniata</taxon>
        <taxon>Vertebrata</taxon>
        <taxon>Euteleostomi</taxon>
        <taxon>Actinopterygii</taxon>
        <taxon>Neopterygii</taxon>
        <taxon>Teleostei</taxon>
        <taxon>Neoteleostei</taxon>
        <taxon>Acanthomorphata</taxon>
        <taxon>Eupercaria</taxon>
        <taxon>Perciformes</taxon>
        <taxon>Notothenioidei</taxon>
        <taxon>Channichthyidae</taxon>
        <taxon>Champsocephalus</taxon>
    </lineage>
</organism>
<name>A0AAN8H7U1_CHAGU</name>
<dbReference type="Proteomes" id="UP001331515">
    <property type="component" value="Unassembled WGS sequence"/>
</dbReference>
<evidence type="ECO:0000313" key="1">
    <source>
        <dbReference type="EMBL" id="KAK5905648.1"/>
    </source>
</evidence>
<dbReference type="AlphaFoldDB" id="A0AAN8H7U1"/>
<accession>A0AAN8H7U1</accession>
<dbReference type="EMBL" id="JAURVH010001530">
    <property type="protein sequence ID" value="KAK5905648.1"/>
    <property type="molecule type" value="Genomic_DNA"/>
</dbReference>
<proteinExistence type="predicted"/>
<protein>
    <submittedName>
        <fullName evidence="1">Uncharacterized protein</fullName>
    </submittedName>
</protein>
<evidence type="ECO:0000313" key="2">
    <source>
        <dbReference type="Proteomes" id="UP001331515"/>
    </source>
</evidence>